<proteinExistence type="predicted"/>
<protein>
    <submittedName>
        <fullName evidence="1">Uncharacterized protein</fullName>
    </submittedName>
</protein>
<dbReference type="Gene3D" id="1.50.10.10">
    <property type="match status" value="1"/>
</dbReference>
<name>A0A4V4HIA6_DENBC</name>
<accession>A0A4V4HIA6</accession>
<dbReference type="InterPro" id="IPR012341">
    <property type="entry name" value="6hp_glycosidase-like_sf"/>
</dbReference>
<evidence type="ECO:0000313" key="2">
    <source>
        <dbReference type="Proteomes" id="UP000297245"/>
    </source>
</evidence>
<reference evidence="1 2" key="1">
    <citation type="journal article" date="2019" name="Nat. Ecol. Evol.">
        <title>Megaphylogeny resolves global patterns of mushroom evolution.</title>
        <authorList>
            <person name="Varga T."/>
            <person name="Krizsan K."/>
            <person name="Foldi C."/>
            <person name="Dima B."/>
            <person name="Sanchez-Garcia M."/>
            <person name="Sanchez-Ramirez S."/>
            <person name="Szollosi G.J."/>
            <person name="Szarkandi J.G."/>
            <person name="Papp V."/>
            <person name="Albert L."/>
            <person name="Andreopoulos W."/>
            <person name="Angelini C."/>
            <person name="Antonin V."/>
            <person name="Barry K.W."/>
            <person name="Bougher N.L."/>
            <person name="Buchanan P."/>
            <person name="Buyck B."/>
            <person name="Bense V."/>
            <person name="Catcheside P."/>
            <person name="Chovatia M."/>
            <person name="Cooper J."/>
            <person name="Damon W."/>
            <person name="Desjardin D."/>
            <person name="Finy P."/>
            <person name="Geml J."/>
            <person name="Haridas S."/>
            <person name="Hughes K."/>
            <person name="Justo A."/>
            <person name="Karasinski D."/>
            <person name="Kautmanova I."/>
            <person name="Kiss B."/>
            <person name="Kocsube S."/>
            <person name="Kotiranta H."/>
            <person name="LaButti K.M."/>
            <person name="Lechner B.E."/>
            <person name="Liimatainen K."/>
            <person name="Lipzen A."/>
            <person name="Lukacs Z."/>
            <person name="Mihaltcheva S."/>
            <person name="Morgado L.N."/>
            <person name="Niskanen T."/>
            <person name="Noordeloos M.E."/>
            <person name="Ohm R.A."/>
            <person name="Ortiz-Santana B."/>
            <person name="Ovrebo C."/>
            <person name="Racz N."/>
            <person name="Riley R."/>
            <person name="Savchenko A."/>
            <person name="Shiryaev A."/>
            <person name="Soop K."/>
            <person name="Spirin V."/>
            <person name="Szebenyi C."/>
            <person name="Tomsovsky M."/>
            <person name="Tulloss R.E."/>
            <person name="Uehling J."/>
            <person name="Grigoriev I.V."/>
            <person name="Vagvolgyi C."/>
            <person name="Papp T."/>
            <person name="Martin F.M."/>
            <person name="Miettinen O."/>
            <person name="Hibbett D.S."/>
            <person name="Nagy L.G."/>
        </authorList>
    </citation>
    <scope>NUCLEOTIDE SEQUENCE [LARGE SCALE GENOMIC DNA]</scope>
    <source>
        <strain evidence="1 2">CBS 962.96</strain>
    </source>
</reference>
<dbReference type="AlphaFoldDB" id="A0A4V4HIA6"/>
<evidence type="ECO:0000313" key="1">
    <source>
        <dbReference type="EMBL" id="THV05856.1"/>
    </source>
</evidence>
<organism evidence="1 2">
    <name type="scientific">Dendrothele bispora (strain CBS 962.96)</name>
    <dbReference type="NCBI Taxonomy" id="1314807"/>
    <lineage>
        <taxon>Eukaryota</taxon>
        <taxon>Fungi</taxon>
        <taxon>Dikarya</taxon>
        <taxon>Basidiomycota</taxon>
        <taxon>Agaricomycotina</taxon>
        <taxon>Agaricomycetes</taxon>
        <taxon>Agaricomycetidae</taxon>
        <taxon>Agaricales</taxon>
        <taxon>Agaricales incertae sedis</taxon>
        <taxon>Dendrothele</taxon>
    </lineage>
</organism>
<dbReference type="EMBL" id="ML179046">
    <property type="protein sequence ID" value="THV05856.1"/>
    <property type="molecule type" value="Genomic_DNA"/>
</dbReference>
<dbReference type="Proteomes" id="UP000297245">
    <property type="component" value="Unassembled WGS sequence"/>
</dbReference>
<sequence>MAYIQIHNRGPCRYACSRSERLEEEKTTPTTPITYFSQITAREYLYIVQNFVIDNGNGTLGYNGTVSVVQFEFNRVLGGERMVFDSPAHVLQDDLLTLHYDSAYNVTRPISYNSVLSSAAFVLASLEYEKSSEQ</sequence>
<gene>
    <name evidence="1" type="ORF">K435DRAFT_849600</name>
</gene>
<keyword evidence="2" id="KW-1185">Reference proteome</keyword>
<dbReference type="GO" id="GO:0005975">
    <property type="term" value="P:carbohydrate metabolic process"/>
    <property type="evidence" value="ECO:0007669"/>
    <property type="project" value="InterPro"/>
</dbReference>